<keyword evidence="7 8" id="KW-0460">Magnesium</keyword>
<evidence type="ECO:0000256" key="4">
    <source>
        <dbReference type="ARBA" id="ARBA00022723"/>
    </source>
</evidence>
<keyword evidence="5 8" id="KW-0547">Nucleotide-binding</keyword>
<evidence type="ECO:0000256" key="5">
    <source>
        <dbReference type="ARBA" id="ARBA00022741"/>
    </source>
</evidence>
<feature type="binding site" evidence="8">
    <location>
        <position position="94"/>
    </location>
    <ligand>
        <name>ATP</name>
        <dbReference type="ChEBI" id="CHEBI:30616"/>
    </ligand>
</feature>
<dbReference type="EC" id="2.7.7.108" evidence="8"/>
<comment type="similarity">
    <text evidence="1 8">Belongs to the SELO family.</text>
</comment>
<dbReference type="Pfam" id="PF02696">
    <property type="entry name" value="SelO"/>
    <property type="match status" value="1"/>
</dbReference>
<keyword evidence="6 8" id="KW-0067">ATP-binding</keyword>
<comment type="cofactor">
    <cofactor evidence="8">
        <name>Mg(2+)</name>
        <dbReference type="ChEBI" id="CHEBI:18420"/>
    </cofactor>
    <cofactor evidence="8">
        <name>Mn(2+)</name>
        <dbReference type="ChEBI" id="CHEBI:29035"/>
    </cofactor>
</comment>
<evidence type="ECO:0000313" key="9">
    <source>
        <dbReference type="EMBL" id="PZQ61169.1"/>
    </source>
</evidence>
<dbReference type="EC" id="2.7.7.-" evidence="8"/>
<dbReference type="EMBL" id="QFQI01000003">
    <property type="protein sequence ID" value="PZQ61169.1"/>
    <property type="molecule type" value="Genomic_DNA"/>
</dbReference>
<proteinExistence type="inferred from homology"/>
<feature type="binding site" evidence="8">
    <location>
        <position position="187"/>
    </location>
    <ligand>
        <name>ATP</name>
        <dbReference type="ChEBI" id="CHEBI:30616"/>
    </ligand>
</feature>
<evidence type="ECO:0000256" key="6">
    <source>
        <dbReference type="ARBA" id="ARBA00022840"/>
    </source>
</evidence>
<comment type="catalytic activity">
    <reaction evidence="8">
        <text>L-histidyl-[protein] + UTP = N(tele)-(5'-uridylyl)-L-histidyl-[protein] + diphosphate</text>
        <dbReference type="Rhea" id="RHEA:83891"/>
        <dbReference type="Rhea" id="RHEA-COMP:9745"/>
        <dbReference type="Rhea" id="RHEA-COMP:20239"/>
        <dbReference type="ChEBI" id="CHEBI:29979"/>
        <dbReference type="ChEBI" id="CHEBI:33019"/>
        <dbReference type="ChEBI" id="CHEBI:46398"/>
        <dbReference type="ChEBI" id="CHEBI:233474"/>
    </reaction>
</comment>
<evidence type="ECO:0000256" key="7">
    <source>
        <dbReference type="ARBA" id="ARBA00022842"/>
    </source>
</evidence>
<dbReference type="NCBIfam" id="NF000658">
    <property type="entry name" value="PRK00029.1"/>
    <property type="match status" value="1"/>
</dbReference>
<evidence type="ECO:0000256" key="8">
    <source>
        <dbReference type="HAMAP-Rule" id="MF_00692"/>
    </source>
</evidence>
<comment type="catalytic activity">
    <reaction evidence="8">
        <text>L-tyrosyl-[protein] + UTP = O-(5'-uridylyl)-L-tyrosyl-[protein] + diphosphate</text>
        <dbReference type="Rhea" id="RHEA:83887"/>
        <dbReference type="Rhea" id="RHEA-COMP:10136"/>
        <dbReference type="Rhea" id="RHEA-COMP:20238"/>
        <dbReference type="ChEBI" id="CHEBI:33019"/>
        <dbReference type="ChEBI" id="CHEBI:46398"/>
        <dbReference type="ChEBI" id="CHEBI:46858"/>
        <dbReference type="ChEBI" id="CHEBI:90602"/>
    </reaction>
</comment>
<gene>
    <name evidence="8" type="primary">ydiU</name>
    <name evidence="8" type="synonym">selO</name>
    <name evidence="9" type="ORF">DI544_06250</name>
</gene>
<feature type="active site" description="Proton acceptor" evidence="8">
    <location>
        <position position="253"/>
    </location>
</feature>
<dbReference type="GO" id="GO:0005524">
    <property type="term" value="F:ATP binding"/>
    <property type="evidence" value="ECO:0007669"/>
    <property type="project" value="UniProtKB-UniRule"/>
</dbReference>
<feature type="binding site" evidence="8">
    <location>
        <position position="91"/>
    </location>
    <ligand>
        <name>ATP</name>
        <dbReference type="ChEBI" id="CHEBI:30616"/>
    </ligand>
</feature>
<comment type="catalytic activity">
    <reaction evidence="8">
        <text>L-seryl-[protein] + UTP = O-(5'-uridylyl)-L-seryl-[protein] + diphosphate</text>
        <dbReference type="Rhea" id="RHEA:64604"/>
        <dbReference type="Rhea" id="RHEA-COMP:9863"/>
        <dbReference type="Rhea" id="RHEA-COMP:16635"/>
        <dbReference type="ChEBI" id="CHEBI:29999"/>
        <dbReference type="ChEBI" id="CHEBI:33019"/>
        <dbReference type="ChEBI" id="CHEBI:46398"/>
        <dbReference type="ChEBI" id="CHEBI:156051"/>
    </reaction>
</comment>
<dbReference type="AlphaFoldDB" id="A0A2W5PAK9"/>
<evidence type="ECO:0000256" key="2">
    <source>
        <dbReference type="ARBA" id="ARBA00022679"/>
    </source>
</evidence>
<keyword evidence="2 8" id="KW-0808">Transferase</keyword>
<evidence type="ECO:0000256" key="3">
    <source>
        <dbReference type="ARBA" id="ARBA00022695"/>
    </source>
</evidence>
<dbReference type="GO" id="GO:0070733">
    <property type="term" value="F:AMPylase activity"/>
    <property type="evidence" value="ECO:0007669"/>
    <property type="project" value="UniProtKB-EC"/>
</dbReference>
<evidence type="ECO:0000313" key="10">
    <source>
        <dbReference type="Proteomes" id="UP000249229"/>
    </source>
</evidence>
<feature type="binding site" evidence="8">
    <location>
        <position position="126"/>
    </location>
    <ligand>
        <name>ATP</name>
        <dbReference type="ChEBI" id="CHEBI:30616"/>
    </ligand>
</feature>
<keyword evidence="8" id="KW-0464">Manganese</keyword>
<accession>A0A2W5PAK9</accession>
<comment type="catalytic activity">
    <reaction evidence="8">
        <text>L-threonyl-[protein] + ATP = 3-O-(5'-adenylyl)-L-threonyl-[protein] + diphosphate</text>
        <dbReference type="Rhea" id="RHEA:54292"/>
        <dbReference type="Rhea" id="RHEA-COMP:11060"/>
        <dbReference type="Rhea" id="RHEA-COMP:13847"/>
        <dbReference type="ChEBI" id="CHEBI:30013"/>
        <dbReference type="ChEBI" id="CHEBI:30616"/>
        <dbReference type="ChEBI" id="CHEBI:33019"/>
        <dbReference type="ChEBI" id="CHEBI:138113"/>
        <dbReference type="EC" id="2.7.7.108"/>
    </reaction>
</comment>
<feature type="binding site" evidence="8">
    <location>
        <position position="263"/>
    </location>
    <ligand>
        <name>Mg(2+)</name>
        <dbReference type="ChEBI" id="CHEBI:18420"/>
    </ligand>
</feature>
<feature type="binding site" evidence="8">
    <location>
        <position position="180"/>
    </location>
    <ligand>
        <name>ATP</name>
        <dbReference type="ChEBI" id="CHEBI:30616"/>
    </ligand>
</feature>
<feature type="binding site" evidence="8">
    <location>
        <position position="114"/>
    </location>
    <ligand>
        <name>ATP</name>
        <dbReference type="ChEBI" id="CHEBI:30616"/>
    </ligand>
</feature>
<keyword evidence="4 8" id="KW-0479">Metal-binding</keyword>
<sequence length="452" mass="50603">MPVDPQAYRPERTIRQLGEAFYDPVDAARFPRTRLRFRNDRAAAQVGLDTLDDAEWLQHFGRFTPLPGSLEQPLALRYHGHQFRTYNPDIGDGRGFTFAQVRDRDGRLLDLGTKGSGQTPWSRFGDGRLTLKGGVREVLASEMLEALGVPTSRSFSLIETGEALERNDEPSPTRGAVLVRLSHSHIRIGTFQRLAYLRDDDALRRLTAYVLRELYGEDGDDPVRLLELVVARTARLAARYMAAGFVHGVLNSDNINVTGESFDYGPWRFAPTWDPAFVAAYFDHGGLYAFGRQPEAILWDAMQLATSLRPLVEAEPLIAVLDGFAGQYQPAVTDAILWRLGRRPRDAEADRALVQAVERTLRGTGVAIDRFFFDAFAQELPPGYGTEWDEVRALLAGHPPRAGRTHHYWRGEPCAMLIDEVEAIWAPIAEADDWTRFDARVAAIREMGAALA</sequence>
<dbReference type="Proteomes" id="UP000249229">
    <property type="component" value="Unassembled WGS sequence"/>
</dbReference>
<feature type="binding site" evidence="8">
    <location>
        <position position="263"/>
    </location>
    <ligand>
        <name>ATP</name>
        <dbReference type="ChEBI" id="CHEBI:30616"/>
    </ligand>
</feature>
<organism evidence="9 10">
    <name type="scientific">Sphingomonas taxi</name>
    <dbReference type="NCBI Taxonomy" id="1549858"/>
    <lineage>
        <taxon>Bacteria</taxon>
        <taxon>Pseudomonadati</taxon>
        <taxon>Pseudomonadota</taxon>
        <taxon>Alphaproteobacteria</taxon>
        <taxon>Sphingomonadales</taxon>
        <taxon>Sphingomonadaceae</taxon>
        <taxon>Sphingomonas</taxon>
    </lineage>
</organism>
<name>A0A2W5PAK9_9SPHN</name>
<feature type="binding site" evidence="8">
    <location>
        <position position="127"/>
    </location>
    <ligand>
        <name>ATP</name>
        <dbReference type="ChEBI" id="CHEBI:30616"/>
    </ligand>
</feature>
<keyword evidence="3 8" id="KW-0548">Nucleotidyltransferase</keyword>
<comment type="function">
    <text evidence="8">Nucleotidyltransferase involved in the post-translational modification of proteins. It can catalyze the addition of adenosine monophosphate (AMP) or uridine monophosphate (UMP) to a protein, resulting in modifications known as AMPylation and UMPylation.</text>
</comment>
<feature type="binding site" evidence="8">
    <location>
        <position position="254"/>
    </location>
    <ligand>
        <name>Mg(2+)</name>
        <dbReference type="ChEBI" id="CHEBI:18420"/>
    </ligand>
</feature>
<dbReference type="HAMAP" id="MF_00692">
    <property type="entry name" value="SelO"/>
    <property type="match status" value="1"/>
</dbReference>
<feature type="binding site" evidence="8">
    <location>
        <position position="93"/>
    </location>
    <ligand>
        <name>ATP</name>
        <dbReference type="ChEBI" id="CHEBI:30616"/>
    </ligand>
</feature>
<reference evidence="9 10" key="1">
    <citation type="submission" date="2017-08" db="EMBL/GenBank/DDBJ databases">
        <title>Infants hospitalized years apart are colonized by the same room-sourced microbial strains.</title>
        <authorList>
            <person name="Brooks B."/>
            <person name="Olm M.R."/>
            <person name="Firek B.A."/>
            <person name="Baker R."/>
            <person name="Thomas B.C."/>
            <person name="Morowitz M.J."/>
            <person name="Banfield J.F."/>
        </authorList>
    </citation>
    <scope>NUCLEOTIDE SEQUENCE [LARGE SCALE GENOMIC DNA]</scope>
    <source>
        <strain evidence="9">S2_005_001_R1_22</strain>
    </source>
</reference>
<evidence type="ECO:0000256" key="1">
    <source>
        <dbReference type="ARBA" id="ARBA00009747"/>
    </source>
</evidence>
<comment type="caution">
    <text evidence="9">The sequence shown here is derived from an EMBL/GenBank/DDBJ whole genome shotgun (WGS) entry which is preliminary data.</text>
</comment>
<dbReference type="InterPro" id="IPR003846">
    <property type="entry name" value="SelO"/>
</dbReference>
<dbReference type="PANTHER" id="PTHR32057:SF14">
    <property type="entry name" value="PROTEIN ADENYLYLTRANSFERASE SELO, MITOCHONDRIAL"/>
    <property type="match status" value="1"/>
</dbReference>
<comment type="catalytic activity">
    <reaction evidence="8">
        <text>L-seryl-[protein] + ATP = 3-O-(5'-adenylyl)-L-seryl-[protein] + diphosphate</text>
        <dbReference type="Rhea" id="RHEA:58120"/>
        <dbReference type="Rhea" id="RHEA-COMP:9863"/>
        <dbReference type="Rhea" id="RHEA-COMP:15073"/>
        <dbReference type="ChEBI" id="CHEBI:29999"/>
        <dbReference type="ChEBI" id="CHEBI:30616"/>
        <dbReference type="ChEBI" id="CHEBI:33019"/>
        <dbReference type="ChEBI" id="CHEBI:142516"/>
        <dbReference type="EC" id="2.7.7.108"/>
    </reaction>
</comment>
<dbReference type="GO" id="GO:0000287">
    <property type="term" value="F:magnesium ion binding"/>
    <property type="evidence" value="ECO:0007669"/>
    <property type="project" value="UniProtKB-UniRule"/>
</dbReference>
<dbReference type="PANTHER" id="PTHR32057">
    <property type="entry name" value="PROTEIN ADENYLYLTRANSFERASE SELO, MITOCHONDRIAL"/>
    <property type="match status" value="1"/>
</dbReference>
<protein>
    <recommendedName>
        <fullName evidence="8">Protein nucleotidyltransferase YdiU</fullName>
        <ecNumber evidence="8">2.7.7.-</ecNumber>
    </recommendedName>
    <alternativeName>
        <fullName evidence="8">Protein adenylyltransferase YdiU</fullName>
        <ecNumber evidence="8">2.7.7.108</ecNumber>
    </alternativeName>
    <alternativeName>
        <fullName evidence="8">Protein uridylyltransferase YdiU</fullName>
        <ecNumber evidence="8">2.7.7.-</ecNumber>
    </alternativeName>
</protein>
<dbReference type="GO" id="GO:0030145">
    <property type="term" value="F:manganese ion binding"/>
    <property type="evidence" value="ECO:0007669"/>
    <property type="project" value="UniProtKB-UniRule"/>
</dbReference>
<comment type="catalytic activity">
    <reaction evidence="8">
        <text>L-tyrosyl-[protein] + ATP = O-(5'-adenylyl)-L-tyrosyl-[protein] + diphosphate</text>
        <dbReference type="Rhea" id="RHEA:54288"/>
        <dbReference type="Rhea" id="RHEA-COMP:10136"/>
        <dbReference type="Rhea" id="RHEA-COMP:13846"/>
        <dbReference type="ChEBI" id="CHEBI:30616"/>
        <dbReference type="ChEBI" id="CHEBI:33019"/>
        <dbReference type="ChEBI" id="CHEBI:46858"/>
        <dbReference type="ChEBI" id="CHEBI:83624"/>
        <dbReference type="EC" id="2.7.7.108"/>
    </reaction>
</comment>